<sequence>MIERQTPRHDPEPIRLSPIVVGSWEQLRNKWSIFIAAISLSQISLTPTPSPSEDNDATNNVGRLTPESFGGLFLTTTGLSVGAFLMFQLPLLYHSYFHVVKKWAMDFVRRRIGSSMKFFQRKMVQSAAIHPQVVLVPVALGLVLNTCDAFCCYDLNSVLPCASRNAKLHDGSSSSMVCCRLVAMAIMGLSLASFWGNGYRLRDLPSRLIPHAGRSVQAQ</sequence>
<keyword evidence="1" id="KW-0472">Membrane</keyword>
<evidence type="ECO:0000313" key="3">
    <source>
        <dbReference type="Proteomes" id="UP001396334"/>
    </source>
</evidence>
<feature type="transmembrane region" description="Helical" evidence="1">
    <location>
        <begin position="177"/>
        <end position="196"/>
    </location>
</feature>
<gene>
    <name evidence="2" type="ORF">V6N11_024824</name>
</gene>
<keyword evidence="1" id="KW-1133">Transmembrane helix</keyword>
<evidence type="ECO:0000313" key="2">
    <source>
        <dbReference type="EMBL" id="KAK9002136.1"/>
    </source>
</evidence>
<keyword evidence="1" id="KW-0812">Transmembrane</keyword>
<protein>
    <submittedName>
        <fullName evidence="2">Uncharacterized protein</fullName>
    </submittedName>
</protein>
<organism evidence="2 3">
    <name type="scientific">Hibiscus sabdariffa</name>
    <name type="common">roselle</name>
    <dbReference type="NCBI Taxonomy" id="183260"/>
    <lineage>
        <taxon>Eukaryota</taxon>
        <taxon>Viridiplantae</taxon>
        <taxon>Streptophyta</taxon>
        <taxon>Embryophyta</taxon>
        <taxon>Tracheophyta</taxon>
        <taxon>Spermatophyta</taxon>
        <taxon>Magnoliopsida</taxon>
        <taxon>eudicotyledons</taxon>
        <taxon>Gunneridae</taxon>
        <taxon>Pentapetalae</taxon>
        <taxon>rosids</taxon>
        <taxon>malvids</taxon>
        <taxon>Malvales</taxon>
        <taxon>Malvaceae</taxon>
        <taxon>Malvoideae</taxon>
        <taxon>Hibiscus</taxon>
    </lineage>
</organism>
<dbReference type="EMBL" id="JBBPBN010000035">
    <property type="protein sequence ID" value="KAK9002136.1"/>
    <property type="molecule type" value="Genomic_DNA"/>
</dbReference>
<keyword evidence="3" id="KW-1185">Reference proteome</keyword>
<comment type="caution">
    <text evidence="2">The sequence shown here is derived from an EMBL/GenBank/DDBJ whole genome shotgun (WGS) entry which is preliminary data.</text>
</comment>
<accession>A0ABR2QNS4</accession>
<feature type="transmembrane region" description="Helical" evidence="1">
    <location>
        <begin position="69"/>
        <end position="93"/>
    </location>
</feature>
<dbReference type="Proteomes" id="UP001396334">
    <property type="component" value="Unassembled WGS sequence"/>
</dbReference>
<evidence type="ECO:0000256" key="1">
    <source>
        <dbReference type="SAM" id="Phobius"/>
    </source>
</evidence>
<name>A0ABR2QNS4_9ROSI</name>
<reference evidence="2 3" key="1">
    <citation type="journal article" date="2024" name="G3 (Bethesda)">
        <title>Genome assembly of Hibiscus sabdariffa L. provides insights into metabolisms of medicinal natural products.</title>
        <authorList>
            <person name="Kim T."/>
        </authorList>
    </citation>
    <scope>NUCLEOTIDE SEQUENCE [LARGE SCALE GENOMIC DNA]</scope>
    <source>
        <strain evidence="2">TK-2024</strain>
        <tissue evidence="2">Old leaves</tissue>
    </source>
</reference>
<proteinExistence type="predicted"/>